<dbReference type="PATRIC" id="fig|451644.5.peg.7053"/>
<accession>A0A0J8TVZ0</accession>
<dbReference type="RefSeq" id="WP_048896617.1">
    <property type="nucleotide sequence ID" value="NZ_LFOD01000085.1"/>
</dbReference>
<comment type="caution">
    <text evidence="1">The sequence shown here is derived from an EMBL/GenBank/DDBJ whole genome shotgun (WGS) entry which is preliminary data.</text>
</comment>
<protein>
    <submittedName>
        <fullName evidence="1">Uncharacterized protein</fullName>
    </submittedName>
</protein>
<name>A0A0J8TVZ0_9MYCO</name>
<proteinExistence type="predicted"/>
<gene>
    <name evidence="1" type="ORF">ACT17_34300</name>
</gene>
<dbReference type="EMBL" id="LFOD01000085">
    <property type="protein sequence ID" value="KMV13626.1"/>
    <property type="molecule type" value="Genomic_DNA"/>
</dbReference>
<dbReference type="Proteomes" id="UP000037594">
    <property type="component" value="Unassembled WGS sequence"/>
</dbReference>
<dbReference type="AlphaFoldDB" id="A0A0J8TVZ0"/>
<evidence type="ECO:0000313" key="2">
    <source>
        <dbReference type="Proteomes" id="UP000037594"/>
    </source>
</evidence>
<organism evidence="1 2">
    <name type="scientific">Mycolicibacterium conceptionense</name>
    <dbReference type="NCBI Taxonomy" id="451644"/>
    <lineage>
        <taxon>Bacteria</taxon>
        <taxon>Bacillati</taxon>
        <taxon>Actinomycetota</taxon>
        <taxon>Actinomycetes</taxon>
        <taxon>Mycobacteriales</taxon>
        <taxon>Mycobacteriaceae</taxon>
        <taxon>Mycolicibacterium</taxon>
    </lineage>
</organism>
<reference evidence="1 2" key="1">
    <citation type="submission" date="2015-06" db="EMBL/GenBank/DDBJ databases">
        <title>Genome sequence of Mycobacterium conceptionense strain MLE.</title>
        <authorList>
            <person name="Greninger A.L."/>
            <person name="Cunningham G."/>
            <person name="Chiu C.Y."/>
            <person name="Miller S."/>
        </authorList>
    </citation>
    <scope>NUCLEOTIDE SEQUENCE [LARGE SCALE GENOMIC DNA]</scope>
    <source>
        <strain evidence="1 2">MLE</strain>
    </source>
</reference>
<sequence>MNDVQYVVDVTAEDANGRITVVGYLGPYDTTLGADQAANYPVAMTVNELATFHGYVPVPYRGVFGGEPVHGCTRYTIVDGVRDELSGKELW</sequence>
<evidence type="ECO:0000313" key="1">
    <source>
        <dbReference type="EMBL" id="KMV13626.1"/>
    </source>
</evidence>